<dbReference type="EMBL" id="BK015080">
    <property type="protein sequence ID" value="DAD90249.1"/>
    <property type="molecule type" value="Genomic_DNA"/>
</dbReference>
<organism evidence="1">
    <name type="scientific">Myoviridae sp. ct8ME27</name>
    <dbReference type="NCBI Taxonomy" id="2826622"/>
    <lineage>
        <taxon>Viruses</taxon>
        <taxon>Duplodnaviria</taxon>
        <taxon>Heunggongvirae</taxon>
        <taxon>Uroviricota</taxon>
        <taxon>Caudoviricetes</taxon>
    </lineage>
</organism>
<name>A0A8S5N6C8_9CAUD</name>
<proteinExistence type="predicted"/>
<sequence>MNGISIVLYENGKENESTGTGLLFATELAYDSQLTTDDWIIAHKSLVTITGGN</sequence>
<evidence type="ECO:0000313" key="1">
    <source>
        <dbReference type="EMBL" id="DAD90249.1"/>
    </source>
</evidence>
<reference evidence="1" key="1">
    <citation type="journal article" date="2021" name="Proc. Natl. Acad. Sci. U.S.A.">
        <title>A Catalog of Tens of Thousands of Viruses from Human Metagenomes Reveals Hidden Associations with Chronic Diseases.</title>
        <authorList>
            <person name="Tisza M.J."/>
            <person name="Buck C.B."/>
        </authorList>
    </citation>
    <scope>NUCLEOTIDE SEQUENCE</scope>
    <source>
        <strain evidence="1">Ct8ME27</strain>
    </source>
</reference>
<protein>
    <submittedName>
        <fullName evidence="1">Uncharacterized protein</fullName>
    </submittedName>
</protein>
<accession>A0A8S5N6C8</accession>